<proteinExistence type="predicted"/>
<evidence type="ECO:0000313" key="2">
    <source>
        <dbReference type="Proteomes" id="UP000824881"/>
    </source>
</evidence>
<comment type="caution">
    <text evidence="1">The sequence shown here is derived from an EMBL/GenBank/DDBJ whole genome shotgun (WGS) entry which is preliminary data.</text>
</comment>
<protein>
    <submittedName>
        <fullName evidence="1">Uncharacterized protein</fullName>
    </submittedName>
</protein>
<name>A0ACB7J3U3_PLECO</name>
<gene>
    <name evidence="1" type="ORF">CCMSSC00406_0004488</name>
</gene>
<reference evidence="1 2" key="1">
    <citation type="journal article" date="2021" name="Appl. Environ. Microbiol.">
        <title>Genetic linkage and physical mapping for an oyster mushroom Pleurotus cornucopiae and QTL analysis for the trait cap color.</title>
        <authorList>
            <person name="Zhang Y."/>
            <person name="Gao W."/>
            <person name="Sonnenberg A."/>
            <person name="Chen Q."/>
            <person name="Zhang J."/>
            <person name="Huang C."/>
        </authorList>
    </citation>
    <scope>NUCLEOTIDE SEQUENCE [LARGE SCALE GENOMIC DNA]</scope>
    <source>
        <strain evidence="1">CCMSSC00406</strain>
    </source>
</reference>
<accession>A0ACB7J3U3</accession>
<keyword evidence="2" id="KW-1185">Reference proteome</keyword>
<organism evidence="1 2">
    <name type="scientific">Pleurotus cornucopiae</name>
    <name type="common">Cornucopia mushroom</name>
    <dbReference type="NCBI Taxonomy" id="5321"/>
    <lineage>
        <taxon>Eukaryota</taxon>
        <taxon>Fungi</taxon>
        <taxon>Dikarya</taxon>
        <taxon>Basidiomycota</taxon>
        <taxon>Agaricomycotina</taxon>
        <taxon>Agaricomycetes</taxon>
        <taxon>Agaricomycetidae</taxon>
        <taxon>Agaricales</taxon>
        <taxon>Pleurotineae</taxon>
        <taxon>Pleurotaceae</taxon>
        <taxon>Pleurotus</taxon>
    </lineage>
</organism>
<sequence length="383" mass="42099">MSHLQWVAAALSGKILWWCDHNGHRVTRGHSPFDYKQDDSSSPTVDATPLSVLLESGDIMVTAKRSISDFEQLRQFFDRLAANKSQTSLATRNSGGDEADAQDIASVLKGIVPSSRLPRFGTRSLRFKNKDTSEILNADDASEAASIISTGKFPSEGKRYPFTFKLMIHKLYALEEWAKKVKDVLDISQKQFRPLAEIEERGEAEGHCDANKGYGRARAMSSAGRRPLTVRTRTHSTVGHLGRRHSPSPMSPSRVAPPSPTKLSSSPTKKQFPQDEHVRAIKKRCVGRRKSSSAIGDVASSHTGAWVYDAAASSLATSDSISRRRALAGDSGKESIKKEKYGELENGKKVAGHKRRVSSAAGEWKSCRPLNNINTTKPTEEEI</sequence>
<dbReference type="EMBL" id="WQMT02000004">
    <property type="protein sequence ID" value="KAG9223896.1"/>
    <property type="molecule type" value="Genomic_DNA"/>
</dbReference>
<dbReference type="Proteomes" id="UP000824881">
    <property type="component" value="Unassembled WGS sequence"/>
</dbReference>
<evidence type="ECO:0000313" key="1">
    <source>
        <dbReference type="EMBL" id="KAG9223896.1"/>
    </source>
</evidence>